<gene>
    <name evidence="7" type="ORF">CV102_08495</name>
</gene>
<feature type="transmembrane region" description="Helical" evidence="6">
    <location>
        <begin position="157"/>
        <end position="175"/>
    </location>
</feature>
<proteinExistence type="predicted"/>
<keyword evidence="3 6" id="KW-0812">Transmembrane</keyword>
<keyword evidence="5 6" id="KW-0472">Membrane</keyword>
<dbReference type="OrthoDB" id="202076at2157"/>
<keyword evidence="4 6" id="KW-1133">Transmembrane helix</keyword>
<dbReference type="Proteomes" id="UP000766904">
    <property type="component" value="Unassembled WGS sequence"/>
</dbReference>
<comment type="subcellular location">
    <subcellularLocation>
        <location evidence="1">Cell membrane</location>
        <topology evidence="1">Multi-pass membrane protein</topology>
    </subcellularLocation>
</comment>
<evidence type="ECO:0000256" key="1">
    <source>
        <dbReference type="ARBA" id="ARBA00004651"/>
    </source>
</evidence>
<feature type="transmembrane region" description="Helical" evidence="6">
    <location>
        <begin position="380"/>
        <end position="405"/>
    </location>
</feature>
<evidence type="ECO:0000256" key="3">
    <source>
        <dbReference type="ARBA" id="ARBA00022692"/>
    </source>
</evidence>
<dbReference type="EMBL" id="PHNJ01000003">
    <property type="protein sequence ID" value="TYL39306.1"/>
    <property type="molecule type" value="Genomic_DNA"/>
</dbReference>
<evidence type="ECO:0000256" key="4">
    <source>
        <dbReference type="ARBA" id="ARBA00022989"/>
    </source>
</evidence>
<dbReference type="CDD" id="cd13128">
    <property type="entry name" value="MATE_Wzx_like"/>
    <property type="match status" value="1"/>
</dbReference>
<dbReference type="InterPro" id="IPR050833">
    <property type="entry name" value="Poly_Biosynth_Transport"/>
</dbReference>
<feature type="transmembrane region" description="Helical" evidence="6">
    <location>
        <begin position="334"/>
        <end position="359"/>
    </location>
</feature>
<evidence type="ECO:0000256" key="2">
    <source>
        <dbReference type="ARBA" id="ARBA00022475"/>
    </source>
</evidence>
<evidence type="ECO:0000313" key="8">
    <source>
        <dbReference type="Proteomes" id="UP000766904"/>
    </source>
</evidence>
<feature type="transmembrane region" description="Helical" evidence="6">
    <location>
        <begin position="425"/>
        <end position="446"/>
    </location>
</feature>
<reference evidence="7" key="1">
    <citation type="submission" date="2017-11" db="EMBL/GenBank/DDBJ databases">
        <authorList>
            <person name="Kajale S.C."/>
            <person name="Sharma A."/>
        </authorList>
    </citation>
    <scope>NUCLEOTIDE SEQUENCE</scope>
    <source>
        <strain evidence="7">LS1_42</strain>
    </source>
</reference>
<evidence type="ECO:0000256" key="5">
    <source>
        <dbReference type="ARBA" id="ARBA00023136"/>
    </source>
</evidence>
<dbReference type="PANTHER" id="PTHR30250">
    <property type="entry name" value="PST FAMILY PREDICTED COLANIC ACID TRANSPORTER"/>
    <property type="match status" value="1"/>
</dbReference>
<feature type="transmembrane region" description="Helical" evidence="6">
    <location>
        <begin position="84"/>
        <end position="106"/>
    </location>
</feature>
<feature type="transmembrane region" description="Helical" evidence="6">
    <location>
        <begin position="42"/>
        <end position="63"/>
    </location>
</feature>
<accession>A0A8J8TQW2</accession>
<protein>
    <submittedName>
        <fullName evidence="7">Flippase</fullName>
    </submittedName>
</protein>
<feature type="transmembrane region" description="Helical" evidence="6">
    <location>
        <begin position="118"/>
        <end position="136"/>
    </location>
</feature>
<dbReference type="PANTHER" id="PTHR30250:SF11">
    <property type="entry name" value="O-ANTIGEN TRANSPORTER-RELATED"/>
    <property type="match status" value="1"/>
</dbReference>
<evidence type="ECO:0000313" key="7">
    <source>
        <dbReference type="EMBL" id="TYL39306.1"/>
    </source>
</evidence>
<feature type="transmembrane region" description="Helical" evidence="6">
    <location>
        <begin position="453"/>
        <end position="470"/>
    </location>
</feature>
<feature type="transmembrane region" description="Helical" evidence="6">
    <location>
        <begin position="12"/>
        <end position="36"/>
    </location>
</feature>
<feature type="transmembrane region" description="Helical" evidence="6">
    <location>
        <begin position="306"/>
        <end position="328"/>
    </location>
</feature>
<comment type="caution">
    <text evidence="7">The sequence shown here is derived from an EMBL/GenBank/DDBJ whole genome shotgun (WGS) entry which is preliminary data.</text>
</comment>
<dbReference type="Pfam" id="PF01943">
    <property type="entry name" value="Polysacc_synt"/>
    <property type="match status" value="1"/>
</dbReference>
<sequence>MGVRKKVVSGFSAELGAQLFGVVSSGLLLVILARVLSAEQYGLLYLSISIFSVVILITSFGFSRSAARYITDYEASDPGQIPHIIRASGLYCLLSLGVVVSVFVLFREQISYVLGEPTLQPLLLVGTLYIIFYSFVEYCRRVFQGFKHIERSATLHAVNTLFKFVFVVLLVAAGFGAVGALLGYVVGLVITSALGAVLLYRTVGSYKEPVDIEPGLRRKLFEYSLPITLTSSGTVLIKRVDVIMIGFFLTPVAVGYYMISKQIIQFVVKPANSLGFSISPRYSEQCSKGNYGEAAKLYQEALHGMILLYAPAAIGLFLVADPMIPLVFGQEYHGAIPVVQVFTLYILIQAVSYVTGTGLDYLGKAKSRAILKGTIAVGNVALNLLLIPTIGIVGAAAATVITYAVYVTGNIYLMHRELPLDWGQIAVSTSKALLIASAMGIVVFVLSDYIVGFLSLGAVVGLGVAVWAALSVKTGVIEPNELRSQIGI</sequence>
<dbReference type="GO" id="GO:0005886">
    <property type="term" value="C:plasma membrane"/>
    <property type="evidence" value="ECO:0007669"/>
    <property type="project" value="UniProtKB-SubCell"/>
</dbReference>
<name>A0A8J8TQW2_9EURY</name>
<dbReference type="RefSeq" id="WP_148857451.1">
    <property type="nucleotide sequence ID" value="NZ_PHNJ01000003.1"/>
</dbReference>
<keyword evidence="8" id="KW-1185">Reference proteome</keyword>
<organism evidence="7 8">
    <name type="scientific">Natronococcus pandeyae</name>
    <dbReference type="NCBI Taxonomy" id="2055836"/>
    <lineage>
        <taxon>Archaea</taxon>
        <taxon>Methanobacteriati</taxon>
        <taxon>Methanobacteriota</taxon>
        <taxon>Stenosarchaea group</taxon>
        <taxon>Halobacteria</taxon>
        <taxon>Halobacteriales</taxon>
        <taxon>Natrialbaceae</taxon>
        <taxon>Natronococcus</taxon>
    </lineage>
</organism>
<keyword evidence="2" id="KW-1003">Cell membrane</keyword>
<dbReference type="AlphaFoldDB" id="A0A8J8TQW2"/>
<evidence type="ECO:0000256" key="6">
    <source>
        <dbReference type="SAM" id="Phobius"/>
    </source>
</evidence>
<feature type="transmembrane region" description="Helical" evidence="6">
    <location>
        <begin position="243"/>
        <end position="259"/>
    </location>
</feature>
<dbReference type="InterPro" id="IPR002797">
    <property type="entry name" value="Polysacc_synth"/>
</dbReference>